<dbReference type="GO" id="GO:0051082">
    <property type="term" value="F:unfolded protein binding"/>
    <property type="evidence" value="ECO:0007669"/>
    <property type="project" value="InterPro"/>
</dbReference>
<evidence type="ECO:0000313" key="3">
    <source>
        <dbReference type="EMBL" id="CAJ0862641.1"/>
    </source>
</evidence>
<dbReference type="SUPFAM" id="SSF46565">
    <property type="entry name" value="Chaperone J-domain"/>
    <property type="match status" value="1"/>
</dbReference>
<organism evidence="3">
    <name type="scientific">freshwater sediment metagenome</name>
    <dbReference type="NCBI Taxonomy" id="556182"/>
    <lineage>
        <taxon>unclassified sequences</taxon>
        <taxon>metagenomes</taxon>
        <taxon>ecological metagenomes</taxon>
    </lineage>
</organism>
<dbReference type="PANTHER" id="PTHR43096:SF10">
    <property type="entry name" value="CHAPERONE PROTEIN DNAJ A6, CHLOROPLASTIC"/>
    <property type="match status" value="1"/>
</dbReference>
<dbReference type="PROSITE" id="PS50076">
    <property type="entry name" value="DNAJ_2"/>
    <property type="match status" value="1"/>
</dbReference>
<gene>
    <name evidence="3" type="ORF">AMST5_01508</name>
</gene>
<dbReference type="Gene3D" id="1.10.287.110">
    <property type="entry name" value="DnaJ domain"/>
    <property type="match status" value="1"/>
</dbReference>
<dbReference type="GO" id="GO:0005737">
    <property type="term" value="C:cytoplasm"/>
    <property type="evidence" value="ECO:0007669"/>
    <property type="project" value="TreeGrafter"/>
</dbReference>
<dbReference type="PROSITE" id="PS00636">
    <property type="entry name" value="DNAJ_1"/>
    <property type="match status" value="1"/>
</dbReference>
<dbReference type="Gene3D" id="2.60.260.20">
    <property type="entry name" value="Urease metallochaperone UreE, N-terminal domain"/>
    <property type="match status" value="2"/>
</dbReference>
<dbReference type="InterPro" id="IPR036869">
    <property type="entry name" value="J_dom_sf"/>
</dbReference>
<dbReference type="PRINTS" id="PR00625">
    <property type="entry name" value="JDOMAIN"/>
</dbReference>
<dbReference type="InterPro" id="IPR018253">
    <property type="entry name" value="DnaJ_domain_CS"/>
</dbReference>
<name>A0AA48M130_9ZZZZ</name>
<dbReference type="PANTHER" id="PTHR43096">
    <property type="entry name" value="DNAJ HOMOLOG 1, MITOCHONDRIAL-RELATED"/>
    <property type="match status" value="1"/>
</dbReference>
<dbReference type="EMBL" id="OY288114">
    <property type="protein sequence ID" value="CAJ0862641.1"/>
    <property type="molecule type" value="Genomic_DNA"/>
</dbReference>
<protein>
    <recommendedName>
        <fullName evidence="2">J domain-containing protein</fullName>
    </recommendedName>
</protein>
<dbReference type="CDD" id="cd06257">
    <property type="entry name" value="DnaJ"/>
    <property type="match status" value="1"/>
</dbReference>
<sequence>MKDPYETLGVPKTASPEEIKKAYLRLAKKLHPDLNPGDKNAEERFKDVSSANDFLADPERRRRYDAGEIDATGAERPRRQFYRDYAGASGQYESQAAYADYLDDDIFAELLKRRAQEARRARGADVRYRLEVDFLDAVNGAQKEIVLPQGGALNVTIPAGIEDGQILRLRGKGAPSPGEGEGGDALIEISIRPHRFFMREGDDIHLDLPITITEAALGAEVKAPTPSGKVLLKIPKGSNAGTVLRLKGKGVARGDRRGDELVRLKVMMPTQPEPELEAFLSGWKPAAPYDPRQDME</sequence>
<dbReference type="SUPFAM" id="SSF49493">
    <property type="entry name" value="HSP40/DnaJ peptide-binding domain"/>
    <property type="match status" value="2"/>
</dbReference>
<dbReference type="CDD" id="cd10747">
    <property type="entry name" value="DnaJ_C"/>
    <property type="match status" value="1"/>
</dbReference>
<dbReference type="InterPro" id="IPR008971">
    <property type="entry name" value="HSP40/DnaJ_pept-bd"/>
</dbReference>
<feature type="region of interest" description="Disordered" evidence="1">
    <location>
        <begin position="31"/>
        <end position="59"/>
    </location>
</feature>
<dbReference type="SMART" id="SM00271">
    <property type="entry name" value="DnaJ"/>
    <property type="match status" value="1"/>
</dbReference>
<dbReference type="InterPro" id="IPR001623">
    <property type="entry name" value="DnaJ_domain"/>
</dbReference>
<dbReference type="GO" id="GO:0042026">
    <property type="term" value="P:protein refolding"/>
    <property type="evidence" value="ECO:0007669"/>
    <property type="project" value="TreeGrafter"/>
</dbReference>
<feature type="domain" description="J" evidence="2">
    <location>
        <begin position="3"/>
        <end position="68"/>
    </location>
</feature>
<proteinExistence type="predicted"/>
<evidence type="ECO:0000256" key="1">
    <source>
        <dbReference type="SAM" id="MobiDB-lite"/>
    </source>
</evidence>
<dbReference type="Pfam" id="PF00226">
    <property type="entry name" value="DnaJ"/>
    <property type="match status" value="1"/>
</dbReference>
<dbReference type="AlphaFoldDB" id="A0AA48M130"/>
<evidence type="ECO:0000259" key="2">
    <source>
        <dbReference type="PROSITE" id="PS50076"/>
    </source>
</evidence>
<reference evidence="3" key="1">
    <citation type="submission" date="2023-07" db="EMBL/GenBank/DDBJ databases">
        <authorList>
            <person name="Pelsma A.J. K."/>
        </authorList>
    </citation>
    <scope>NUCLEOTIDE SEQUENCE</scope>
</reference>
<dbReference type="Pfam" id="PF01556">
    <property type="entry name" value="DnaJ_C"/>
    <property type="match status" value="1"/>
</dbReference>
<dbReference type="InterPro" id="IPR002939">
    <property type="entry name" value="DnaJ_C"/>
</dbReference>
<dbReference type="FunFam" id="2.60.260.20:FF:000013">
    <property type="entry name" value="DnaJ subfamily B member 11"/>
    <property type="match status" value="1"/>
</dbReference>
<accession>A0AA48M130</accession>